<feature type="transmembrane region" description="Helical" evidence="1">
    <location>
        <begin position="47"/>
        <end position="64"/>
    </location>
</feature>
<dbReference type="RefSeq" id="WP_349231361.1">
    <property type="nucleotide sequence ID" value="NZ_JBBMFK010000007.1"/>
</dbReference>
<dbReference type="Pfam" id="PF07523">
    <property type="entry name" value="Big_3"/>
    <property type="match status" value="1"/>
</dbReference>
<name>A0ABV1E6U2_9FIRM</name>
<comment type="caution">
    <text evidence="4">The sequence shown here is derived from an EMBL/GenBank/DDBJ whole genome shotgun (WGS) entry which is preliminary data.</text>
</comment>
<accession>A0ABV1E6U2</accession>
<feature type="domain" description="Ig-like" evidence="3">
    <location>
        <begin position="375"/>
        <end position="434"/>
    </location>
</feature>
<feature type="chain" id="PRO_5046357152" evidence="2">
    <location>
        <begin position="38"/>
        <end position="545"/>
    </location>
</feature>
<dbReference type="Gene3D" id="2.60.40.3630">
    <property type="match status" value="1"/>
</dbReference>
<evidence type="ECO:0000256" key="1">
    <source>
        <dbReference type="SAM" id="Phobius"/>
    </source>
</evidence>
<keyword evidence="2" id="KW-0732">Signal</keyword>
<protein>
    <submittedName>
        <fullName evidence="4">Bacterial Ig-like domain-containing protein</fullName>
    </submittedName>
</protein>
<gene>
    <name evidence="4" type="ORF">WMO64_06020</name>
</gene>
<keyword evidence="1" id="KW-0812">Transmembrane</keyword>
<dbReference type="Proteomes" id="UP001464378">
    <property type="component" value="Unassembled WGS sequence"/>
</dbReference>
<keyword evidence="1" id="KW-0472">Membrane</keyword>
<evidence type="ECO:0000313" key="5">
    <source>
        <dbReference type="Proteomes" id="UP001464378"/>
    </source>
</evidence>
<evidence type="ECO:0000256" key="2">
    <source>
        <dbReference type="SAM" id="SignalP"/>
    </source>
</evidence>
<evidence type="ECO:0000259" key="3">
    <source>
        <dbReference type="Pfam" id="PF07523"/>
    </source>
</evidence>
<reference evidence="4 5" key="1">
    <citation type="submission" date="2024-03" db="EMBL/GenBank/DDBJ databases">
        <title>Human intestinal bacterial collection.</title>
        <authorList>
            <person name="Pauvert C."/>
            <person name="Hitch T.C.A."/>
            <person name="Clavel T."/>
        </authorList>
    </citation>
    <scope>NUCLEOTIDE SEQUENCE [LARGE SCALE GENOMIC DNA]</scope>
    <source>
        <strain evidence="4 5">CLA-AP-H29</strain>
    </source>
</reference>
<feature type="transmembrane region" description="Helical" evidence="1">
    <location>
        <begin position="110"/>
        <end position="129"/>
    </location>
</feature>
<feature type="transmembrane region" description="Helical" evidence="1">
    <location>
        <begin position="150"/>
        <end position="170"/>
    </location>
</feature>
<feature type="transmembrane region" description="Helical" evidence="1">
    <location>
        <begin position="71"/>
        <end position="90"/>
    </location>
</feature>
<feature type="signal peptide" evidence="2">
    <location>
        <begin position="1"/>
        <end position="37"/>
    </location>
</feature>
<keyword evidence="5" id="KW-1185">Reference proteome</keyword>
<dbReference type="InterPro" id="IPR022038">
    <property type="entry name" value="Ig-like_bact"/>
</dbReference>
<keyword evidence="1" id="KW-1133">Transmembrane helix</keyword>
<proteinExistence type="predicted"/>
<evidence type="ECO:0000313" key="4">
    <source>
        <dbReference type="EMBL" id="MEQ2443020.1"/>
    </source>
</evidence>
<sequence>MLKMGIKNKAAGSYLSLVAALVALVTAIVFLATQATAAPLGHDGTAPGVVLLAGVAAAVVLFIFPIRFGALIQAIIYNIALYLVVVQLYFVFADVINNVTFAGGNAGLCVFYMMGTLVCCLLSVVACFFKQTRDESEAQPEGTKSSPVGAVAPAVLLCVIAVCVGVYFNMDGGISTPASGTEGGDGGATAENTEGVSVNYTDNTFKDMSLEDLAAIPMETWEAKEADGQVAYYFEGQYTEGFSTIVDPACLDMYCCTDGSMYGSFSGPTTSVGSGTVSYVYGYWYNYDENGEYNFVIHITGNQDADGTLRPTNVEGGADADVYIFDTDHGAYNWEASLSYGVMGGMITRNINIYGQVYTKAQSLTIDSSALPVFYTGDSFDATSLVATAVRGNGAEESIWNGRISYSGFDSETPGTKTVTASFLGATATFDVTVEELVADTYTGSYELVVDGTPTATEAQMVVDYSHKTCTVTSTDGTLSISGTVEDSADGSVTITLNGSEPMTAVITEGDAGTQITIPAHQEVVSGWGTSETYEIGECTMTLSA</sequence>
<dbReference type="EMBL" id="JBBMFK010000007">
    <property type="protein sequence ID" value="MEQ2443020.1"/>
    <property type="molecule type" value="Genomic_DNA"/>
</dbReference>
<organism evidence="4 5">
    <name type="scientific">Pseudoflavonifractor intestinihominis</name>
    <dbReference type="NCBI Taxonomy" id="3133171"/>
    <lineage>
        <taxon>Bacteria</taxon>
        <taxon>Bacillati</taxon>
        <taxon>Bacillota</taxon>
        <taxon>Clostridia</taxon>
        <taxon>Eubacteriales</taxon>
        <taxon>Oscillospiraceae</taxon>
        <taxon>Pseudoflavonifractor</taxon>
    </lineage>
</organism>